<evidence type="ECO:0000313" key="13">
    <source>
        <dbReference type="Proteomes" id="UP000199372"/>
    </source>
</evidence>
<dbReference type="EC" id="2.7.1.180" evidence="2"/>
<protein>
    <recommendedName>
        <fullName evidence="3">FAD:protein FMN transferase</fullName>
        <ecNumber evidence="2">2.7.1.180</ecNumber>
    </recommendedName>
    <alternativeName>
        <fullName evidence="9">Flavin transferase</fullName>
    </alternativeName>
</protein>
<dbReference type="InterPro" id="IPR003374">
    <property type="entry name" value="ApbE-like_sf"/>
</dbReference>
<dbReference type="PANTHER" id="PTHR30040">
    <property type="entry name" value="THIAMINE BIOSYNTHESIS LIPOPROTEIN APBE"/>
    <property type="match status" value="1"/>
</dbReference>
<keyword evidence="12" id="KW-0449">Lipoprotein</keyword>
<dbReference type="RefSeq" id="WP_175481633.1">
    <property type="nucleotide sequence ID" value="NZ_FOCM01000001.1"/>
</dbReference>
<keyword evidence="5" id="KW-0808">Transferase</keyword>
<dbReference type="Proteomes" id="UP000199372">
    <property type="component" value="Unassembled WGS sequence"/>
</dbReference>
<evidence type="ECO:0000313" key="12">
    <source>
        <dbReference type="EMBL" id="SEM77194.1"/>
    </source>
</evidence>
<evidence type="ECO:0000256" key="1">
    <source>
        <dbReference type="ARBA" id="ARBA00001946"/>
    </source>
</evidence>
<keyword evidence="8" id="KW-0460">Magnesium</keyword>
<proteinExistence type="predicted"/>
<feature type="chain" id="PRO_5039908771" description="FAD:protein FMN transferase" evidence="11">
    <location>
        <begin position="25"/>
        <end position="285"/>
    </location>
</feature>
<dbReference type="AlphaFoldDB" id="A0A1H8B4Y0"/>
<evidence type="ECO:0000256" key="7">
    <source>
        <dbReference type="ARBA" id="ARBA00022827"/>
    </source>
</evidence>
<keyword evidence="4" id="KW-0285">Flavoprotein</keyword>
<gene>
    <name evidence="12" type="ORF">SAMN04488011_101415</name>
</gene>
<evidence type="ECO:0000256" key="9">
    <source>
        <dbReference type="ARBA" id="ARBA00031306"/>
    </source>
</evidence>
<dbReference type="GO" id="GO:0046872">
    <property type="term" value="F:metal ion binding"/>
    <property type="evidence" value="ECO:0007669"/>
    <property type="project" value="UniProtKB-KW"/>
</dbReference>
<dbReference type="SUPFAM" id="SSF143631">
    <property type="entry name" value="ApbE-like"/>
    <property type="match status" value="1"/>
</dbReference>
<name>A0A1H8B4Y0_9RHOB</name>
<dbReference type="EMBL" id="FOCM01000001">
    <property type="protein sequence ID" value="SEM77194.1"/>
    <property type="molecule type" value="Genomic_DNA"/>
</dbReference>
<feature type="signal peptide" evidence="11">
    <location>
        <begin position="1"/>
        <end position="24"/>
    </location>
</feature>
<evidence type="ECO:0000256" key="5">
    <source>
        <dbReference type="ARBA" id="ARBA00022679"/>
    </source>
</evidence>
<dbReference type="PANTHER" id="PTHR30040:SF2">
    <property type="entry name" value="FAD:PROTEIN FMN TRANSFERASE"/>
    <property type="match status" value="1"/>
</dbReference>
<keyword evidence="11" id="KW-0732">Signal</keyword>
<dbReference type="Pfam" id="PF02424">
    <property type="entry name" value="ApbE"/>
    <property type="match status" value="1"/>
</dbReference>
<reference evidence="13" key="1">
    <citation type="submission" date="2016-10" db="EMBL/GenBank/DDBJ databases">
        <authorList>
            <person name="Varghese N."/>
            <person name="Submissions S."/>
        </authorList>
    </citation>
    <scope>NUCLEOTIDE SEQUENCE [LARGE SCALE GENOMIC DNA]</scope>
    <source>
        <strain evidence="13">DSM 26893</strain>
    </source>
</reference>
<dbReference type="Gene3D" id="3.10.520.10">
    <property type="entry name" value="ApbE-like domains"/>
    <property type="match status" value="1"/>
</dbReference>
<evidence type="ECO:0000256" key="2">
    <source>
        <dbReference type="ARBA" id="ARBA00011955"/>
    </source>
</evidence>
<evidence type="ECO:0000256" key="11">
    <source>
        <dbReference type="SAM" id="SignalP"/>
    </source>
</evidence>
<evidence type="ECO:0000256" key="3">
    <source>
        <dbReference type="ARBA" id="ARBA00016337"/>
    </source>
</evidence>
<comment type="catalytic activity">
    <reaction evidence="10">
        <text>L-threonyl-[protein] + FAD = FMN-L-threonyl-[protein] + AMP + H(+)</text>
        <dbReference type="Rhea" id="RHEA:36847"/>
        <dbReference type="Rhea" id="RHEA-COMP:11060"/>
        <dbReference type="Rhea" id="RHEA-COMP:11061"/>
        <dbReference type="ChEBI" id="CHEBI:15378"/>
        <dbReference type="ChEBI" id="CHEBI:30013"/>
        <dbReference type="ChEBI" id="CHEBI:57692"/>
        <dbReference type="ChEBI" id="CHEBI:74257"/>
        <dbReference type="ChEBI" id="CHEBI:456215"/>
        <dbReference type="EC" id="2.7.1.180"/>
    </reaction>
</comment>
<evidence type="ECO:0000256" key="10">
    <source>
        <dbReference type="ARBA" id="ARBA00048540"/>
    </source>
</evidence>
<dbReference type="InterPro" id="IPR024932">
    <property type="entry name" value="ApbE"/>
</dbReference>
<evidence type="ECO:0000256" key="6">
    <source>
        <dbReference type="ARBA" id="ARBA00022723"/>
    </source>
</evidence>
<evidence type="ECO:0000256" key="4">
    <source>
        <dbReference type="ARBA" id="ARBA00022630"/>
    </source>
</evidence>
<accession>A0A1H8B4Y0</accession>
<comment type="cofactor">
    <cofactor evidence="1">
        <name>Mg(2+)</name>
        <dbReference type="ChEBI" id="CHEBI:18420"/>
    </cofactor>
</comment>
<evidence type="ECO:0000256" key="8">
    <source>
        <dbReference type="ARBA" id="ARBA00022842"/>
    </source>
</evidence>
<sequence length="285" mass="29871">MRRRRFLALSAAALAAPAATPAWPETRWRGFGLGAELSMTLRAPPALARDAIAAAREEIETVERAFSFYREDSELVQLNTSRILRPSPLFTELAQQVDRAHALTGGLFDPTVQAVWAALAQGRDPAPARAAVGWHRVHRAPGTVALRRGQSLTFNGIAQGFATDRVRARLAALGLGEILVNMGEFAALGGPWQLGIADPAAGLVARTTLTGGAIATTSAAPHLIAPDGRASRHATVSVEAPDATLADALSTAALFMAPGELPGLLEGAGATAIHTVDANGRHRRI</sequence>
<keyword evidence="7" id="KW-0274">FAD</keyword>
<keyword evidence="13" id="KW-1185">Reference proteome</keyword>
<organism evidence="12 13">
    <name type="scientific">Palleronia pelagia</name>
    <dbReference type="NCBI Taxonomy" id="387096"/>
    <lineage>
        <taxon>Bacteria</taxon>
        <taxon>Pseudomonadati</taxon>
        <taxon>Pseudomonadota</taxon>
        <taxon>Alphaproteobacteria</taxon>
        <taxon>Rhodobacterales</taxon>
        <taxon>Roseobacteraceae</taxon>
        <taxon>Palleronia</taxon>
    </lineage>
</organism>
<dbReference type="GO" id="GO:0016740">
    <property type="term" value="F:transferase activity"/>
    <property type="evidence" value="ECO:0007669"/>
    <property type="project" value="UniProtKB-KW"/>
</dbReference>
<keyword evidence="6" id="KW-0479">Metal-binding</keyword>